<evidence type="ECO:0000313" key="2">
    <source>
        <dbReference type="Proteomes" id="UP000095282"/>
    </source>
</evidence>
<name>A0A1I7V0Q9_9PELO</name>
<dbReference type="WBParaSite" id="Csp11.Scaffold630.g21243.t3">
    <property type="protein sequence ID" value="Csp11.Scaffold630.g21243.t3"/>
    <property type="gene ID" value="Csp11.Scaffold630.g21243"/>
</dbReference>
<dbReference type="Proteomes" id="UP000095282">
    <property type="component" value="Unplaced"/>
</dbReference>
<evidence type="ECO:0000256" key="1">
    <source>
        <dbReference type="SAM" id="MobiDB-lite"/>
    </source>
</evidence>
<feature type="compositionally biased region" description="Polar residues" evidence="1">
    <location>
        <begin position="246"/>
        <end position="257"/>
    </location>
</feature>
<feature type="region of interest" description="Disordered" evidence="1">
    <location>
        <begin position="238"/>
        <end position="275"/>
    </location>
</feature>
<proteinExistence type="predicted"/>
<evidence type="ECO:0000313" key="3">
    <source>
        <dbReference type="WBParaSite" id="Csp11.Scaffold630.g21243.t3"/>
    </source>
</evidence>
<reference evidence="3" key="1">
    <citation type="submission" date="2016-11" db="UniProtKB">
        <authorList>
            <consortium name="WormBaseParasite"/>
        </authorList>
    </citation>
    <scope>IDENTIFICATION</scope>
</reference>
<keyword evidence="2" id="KW-1185">Reference proteome</keyword>
<sequence length="275" mass="30414">MGIPTLEQCPKFPATPVCTKYSKMQSSSCSTNSHLVSSMSDGLQGQKTQILGQGFSGVAFNLGQPGVSSANNHSLRRSKQLYLVEELSEDQEKKRVKSSHNQCIGLGMASTSSARDGFFSSEERLDADSLGIDDPIVTTGHSLPMKARQQVSSQGTSSDAAFEDPSTSKCCRNLGCSLNENSGFFDSTFERSGNLDLYRTSNDSAKAAYFQGGRFQTREFRKMLDNYWKKKAHHNKRSLSPVFKSSGKTQKWSNKASQMAEKMSRTRKDQFKMMV</sequence>
<accession>A0A1I7V0Q9</accession>
<organism evidence="2 3">
    <name type="scientific">Caenorhabditis tropicalis</name>
    <dbReference type="NCBI Taxonomy" id="1561998"/>
    <lineage>
        <taxon>Eukaryota</taxon>
        <taxon>Metazoa</taxon>
        <taxon>Ecdysozoa</taxon>
        <taxon>Nematoda</taxon>
        <taxon>Chromadorea</taxon>
        <taxon>Rhabditida</taxon>
        <taxon>Rhabditina</taxon>
        <taxon>Rhabditomorpha</taxon>
        <taxon>Rhabditoidea</taxon>
        <taxon>Rhabditidae</taxon>
        <taxon>Peloderinae</taxon>
        <taxon>Caenorhabditis</taxon>
    </lineage>
</organism>
<protein>
    <submittedName>
        <fullName evidence="3">Uncharacterized protein</fullName>
    </submittedName>
</protein>
<dbReference type="AlphaFoldDB" id="A0A1I7V0Q9"/>
<feature type="compositionally biased region" description="Basic and acidic residues" evidence="1">
    <location>
        <begin position="262"/>
        <end position="275"/>
    </location>
</feature>